<name>A0A2J6R7K7_HYAVF</name>
<evidence type="ECO:0000313" key="2">
    <source>
        <dbReference type="EMBL" id="PMD34486.1"/>
    </source>
</evidence>
<feature type="compositionally biased region" description="Low complexity" evidence="1">
    <location>
        <begin position="182"/>
        <end position="195"/>
    </location>
</feature>
<protein>
    <submittedName>
        <fullName evidence="2">Uncharacterized protein</fullName>
    </submittedName>
</protein>
<feature type="compositionally biased region" description="Polar residues" evidence="1">
    <location>
        <begin position="204"/>
        <end position="227"/>
    </location>
</feature>
<sequence>MRLNDILTGALQYTGWLAIAFHDGSTSLHTPTVQVLNVTGNAASSLVRNGTLFNATEISNFTISNATTTFISTVTLPRSMFSVFESATAASDLQNALSTVTIHLSASSAPQVDGTSGSLITTPTKSREETVRPAATRPFATTTTPGKALYSSAIPSRLTTKISTVLETFATLSPSSSLPEATSNTSPNPSTPVSSGITRPYPSMVQSSHLSTGHPTLVANSTNNDTAANKKYAPSSRRPSLPPLRNSTSVPATYTANSSSSVLGESSKLNNCRGIACKEIASSLPNITTWNSTFSQFSNSSGISFAGATNHTESTEEEEEEVDDAIELACSLSPLLRLTNICGNSIDLKGIERRGVESTTTDLNSAHPKARDPKTILPYGDPFDYKKYFAELNNHSDFSDDEEIPDADYFALTAENIQDSQVEHWYNCWTVVAQDTEGWQEYGEWALFWKEYLHEPNFKCPSGFASCNYQPPSVWDIRRLFPNNRVLGRRVLFTTLIYEMMHSYTNDLEIRFKDTELRFQTLIPDIIEKFTLQVDGDKKSLCEIYKQIVIAVINAAMDLLVSGFSDGIGGVLTSKIFNAVERDVKKIGNYRMIKTLDKVLTGFENVEYSGFRMKNDFDKIADKLSEFIKSRETTMSTIITTSSTSLKRLTELERESRHAKALYEMFTTVHFGGSGNDKRALERTVNHIIDYGSPIRVLRARGATQEQKVKAHRAINSFKSLHKFNTEEKLVEWELPLAKNMANSLGIFPMFHIPGQWLSSLYHPNTVWGTDIAGADDPPEWRNERMRENLKLNPTFDADFAADFERSLHNTAYRDWPRKKFIEKDEQVKSGRDGTLQPQLPTIVGGLGHGWICSDFEGDWTDHNEVNIDMLKNRVAMELEAGRRQVWSMFKDMYDGVIIEPGRPSMVARWMLARDWVGKDQKGTIEYDLHHVEDFHKKFELKYVKDLASSTLASGYNYLKCSHREDAVEKCTNDGLEYQQIYCPEPETDPTLVCQAGRWYFSKTDAHEIDMVAIDSISKFGAMHGFKFNKDDMLAEMWANYKRLGNGVFNGKYGKEAFLELDVEKAKPRGFHLPVCLYEENEYDVHHHQRPWWKNWNFPATCGNHAANETKKFMEAMSLSPESLKHKSTDWTFRDRIPRESAGQIRITTTQISGTGTRSRPVKTPKTNSAIAEMKGGYRVLRILKNVIGETKTAI</sequence>
<dbReference type="OrthoDB" id="3508681at2759"/>
<gene>
    <name evidence="2" type="ORF">L207DRAFT_534808</name>
</gene>
<feature type="compositionally biased region" description="Polar residues" evidence="1">
    <location>
        <begin position="113"/>
        <end position="124"/>
    </location>
</feature>
<feature type="compositionally biased region" description="Low complexity" evidence="1">
    <location>
        <begin position="234"/>
        <end position="245"/>
    </location>
</feature>
<organism evidence="2 3">
    <name type="scientific">Hyaloscypha variabilis (strain UAMH 11265 / GT02V1 / F)</name>
    <name type="common">Meliniomyces variabilis</name>
    <dbReference type="NCBI Taxonomy" id="1149755"/>
    <lineage>
        <taxon>Eukaryota</taxon>
        <taxon>Fungi</taxon>
        <taxon>Dikarya</taxon>
        <taxon>Ascomycota</taxon>
        <taxon>Pezizomycotina</taxon>
        <taxon>Leotiomycetes</taxon>
        <taxon>Helotiales</taxon>
        <taxon>Hyaloscyphaceae</taxon>
        <taxon>Hyaloscypha</taxon>
        <taxon>Hyaloscypha variabilis</taxon>
    </lineage>
</organism>
<reference evidence="2 3" key="1">
    <citation type="submission" date="2016-04" db="EMBL/GenBank/DDBJ databases">
        <title>A degradative enzymes factory behind the ericoid mycorrhizal symbiosis.</title>
        <authorList>
            <consortium name="DOE Joint Genome Institute"/>
            <person name="Martino E."/>
            <person name="Morin E."/>
            <person name="Grelet G."/>
            <person name="Kuo A."/>
            <person name="Kohler A."/>
            <person name="Daghino S."/>
            <person name="Barry K."/>
            <person name="Choi C."/>
            <person name="Cichocki N."/>
            <person name="Clum A."/>
            <person name="Copeland A."/>
            <person name="Hainaut M."/>
            <person name="Haridas S."/>
            <person name="Labutti K."/>
            <person name="Lindquist E."/>
            <person name="Lipzen A."/>
            <person name="Khouja H.-R."/>
            <person name="Murat C."/>
            <person name="Ohm R."/>
            <person name="Olson A."/>
            <person name="Spatafora J."/>
            <person name="Veneault-Fourrey C."/>
            <person name="Henrissat B."/>
            <person name="Grigoriev I."/>
            <person name="Martin F."/>
            <person name="Perotto S."/>
        </authorList>
    </citation>
    <scope>NUCLEOTIDE SEQUENCE [LARGE SCALE GENOMIC DNA]</scope>
    <source>
        <strain evidence="2 3">F</strain>
    </source>
</reference>
<feature type="compositionally biased region" description="Polar residues" evidence="1">
    <location>
        <begin position="246"/>
        <end position="257"/>
    </location>
</feature>
<feature type="region of interest" description="Disordered" evidence="1">
    <location>
        <begin position="113"/>
        <end position="133"/>
    </location>
</feature>
<evidence type="ECO:0000256" key="1">
    <source>
        <dbReference type="SAM" id="MobiDB-lite"/>
    </source>
</evidence>
<dbReference type="EMBL" id="KZ613954">
    <property type="protein sequence ID" value="PMD34486.1"/>
    <property type="molecule type" value="Genomic_DNA"/>
</dbReference>
<keyword evidence="3" id="KW-1185">Reference proteome</keyword>
<accession>A0A2J6R7K7</accession>
<proteinExistence type="predicted"/>
<evidence type="ECO:0000313" key="3">
    <source>
        <dbReference type="Proteomes" id="UP000235786"/>
    </source>
</evidence>
<dbReference type="AlphaFoldDB" id="A0A2J6R7K7"/>
<feature type="region of interest" description="Disordered" evidence="1">
    <location>
        <begin position="173"/>
        <end position="266"/>
    </location>
</feature>
<dbReference type="Proteomes" id="UP000235786">
    <property type="component" value="Unassembled WGS sequence"/>
</dbReference>